<dbReference type="InterPro" id="IPR009327">
    <property type="entry name" value="Cupin_DUF985"/>
</dbReference>
<keyword evidence="3" id="KW-1185">Reference proteome</keyword>
<feature type="domain" description="DUF985" evidence="1">
    <location>
        <begin position="6"/>
        <end position="144"/>
    </location>
</feature>
<dbReference type="RefSeq" id="WP_237853087.1">
    <property type="nucleotide sequence ID" value="NZ_JAKLWS010000006.1"/>
</dbReference>
<sequence length="166" mass="19239">MKSRTEQLIEHLNLQPHPEGGFYTEVYRSDGIIEIDEDEFPDGRHYSTSIYYLLESDDQSHFHRIKSDEIWHHYEGSPLTIHLITPTGSYRTLSLGKNLEKGQKPQQIVPAGYWFGVTVEEQDSFALCGCAVSPGFDFDDFEMADRSDLLEQFPEHEEIIKKLTRE</sequence>
<gene>
    <name evidence="2" type="ORF">L6773_06675</name>
</gene>
<dbReference type="EMBL" id="JAKLWS010000006">
    <property type="protein sequence ID" value="MCG2588244.1"/>
    <property type="molecule type" value="Genomic_DNA"/>
</dbReference>
<reference evidence="2" key="1">
    <citation type="submission" date="2022-01" db="EMBL/GenBank/DDBJ databases">
        <authorList>
            <person name="Wang Y."/>
        </authorList>
    </citation>
    <scope>NUCLEOTIDE SEQUENCE</scope>
    <source>
        <strain evidence="2">WB101</strain>
    </source>
</reference>
<name>A0ABS9KBK3_9BACT</name>
<reference evidence="2" key="2">
    <citation type="submission" date="2024-05" db="EMBL/GenBank/DDBJ databases">
        <title>Rhodohalobacter halophilus gen. nov., sp. nov., a moderately halophilic member of the family Balneolaceae.</title>
        <authorList>
            <person name="Xia J."/>
        </authorList>
    </citation>
    <scope>NUCLEOTIDE SEQUENCE</scope>
    <source>
        <strain evidence="2">WB101</strain>
    </source>
</reference>
<comment type="caution">
    <text evidence="2">The sequence shown here is derived from an EMBL/GenBank/DDBJ whole genome shotgun (WGS) entry which is preliminary data.</text>
</comment>
<dbReference type="Pfam" id="PF06172">
    <property type="entry name" value="Cupin_5"/>
    <property type="match status" value="1"/>
</dbReference>
<evidence type="ECO:0000259" key="1">
    <source>
        <dbReference type="Pfam" id="PF06172"/>
    </source>
</evidence>
<dbReference type="InterPro" id="IPR011051">
    <property type="entry name" value="RmlC_Cupin_sf"/>
</dbReference>
<dbReference type="InterPro" id="IPR039935">
    <property type="entry name" value="YML079W-like"/>
</dbReference>
<evidence type="ECO:0000313" key="3">
    <source>
        <dbReference type="Proteomes" id="UP001165366"/>
    </source>
</evidence>
<dbReference type="CDD" id="cd06121">
    <property type="entry name" value="cupin_YML079wp"/>
    <property type="match status" value="1"/>
</dbReference>
<dbReference type="PANTHER" id="PTHR33387:SF3">
    <property type="entry name" value="DUF985 DOMAIN-CONTAINING PROTEIN"/>
    <property type="match status" value="1"/>
</dbReference>
<dbReference type="Gene3D" id="2.60.120.10">
    <property type="entry name" value="Jelly Rolls"/>
    <property type="match status" value="1"/>
</dbReference>
<evidence type="ECO:0000313" key="2">
    <source>
        <dbReference type="EMBL" id="MCG2588244.1"/>
    </source>
</evidence>
<proteinExistence type="predicted"/>
<dbReference type="PANTHER" id="PTHR33387">
    <property type="entry name" value="RMLC-LIKE JELLY ROLL FOLD PROTEIN"/>
    <property type="match status" value="1"/>
</dbReference>
<protein>
    <submittedName>
        <fullName evidence="2">Cupin domain-containing protein</fullName>
    </submittedName>
</protein>
<organism evidence="2 3">
    <name type="scientific">Rhodohalobacter sulfatireducens</name>
    <dbReference type="NCBI Taxonomy" id="2911366"/>
    <lineage>
        <taxon>Bacteria</taxon>
        <taxon>Pseudomonadati</taxon>
        <taxon>Balneolota</taxon>
        <taxon>Balneolia</taxon>
        <taxon>Balneolales</taxon>
        <taxon>Balneolaceae</taxon>
        <taxon>Rhodohalobacter</taxon>
    </lineage>
</organism>
<dbReference type="Proteomes" id="UP001165366">
    <property type="component" value="Unassembled WGS sequence"/>
</dbReference>
<dbReference type="InterPro" id="IPR014710">
    <property type="entry name" value="RmlC-like_jellyroll"/>
</dbReference>
<accession>A0ABS9KBK3</accession>
<dbReference type="SUPFAM" id="SSF51182">
    <property type="entry name" value="RmlC-like cupins"/>
    <property type="match status" value="1"/>
</dbReference>